<evidence type="ECO:0000313" key="2">
    <source>
        <dbReference type="EMBL" id="KAJ8032502.1"/>
    </source>
</evidence>
<feature type="chain" id="PRO_5040139994" evidence="1">
    <location>
        <begin position="36"/>
        <end position="106"/>
    </location>
</feature>
<keyword evidence="1" id="KW-0732">Signal</keyword>
<accession>A0A9Q1H285</accession>
<gene>
    <name evidence="2" type="ORF">HOLleu_26046</name>
</gene>
<organism evidence="2 3">
    <name type="scientific">Holothuria leucospilota</name>
    <name type="common">Black long sea cucumber</name>
    <name type="synonym">Mertensiothuria leucospilota</name>
    <dbReference type="NCBI Taxonomy" id="206669"/>
    <lineage>
        <taxon>Eukaryota</taxon>
        <taxon>Metazoa</taxon>
        <taxon>Echinodermata</taxon>
        <taxon>Eleutherozoa</taxon>
        <taxon>Echinozoa</taxon>
        <taxon>Holothuroidea</taxon>
        <taxon>Aspidochirotacea</taxon>
        <taxon>Aspidochirotida</taxon>
        <taxon>Holothuriidae</taxon>
        <taxon>Holothuria</taxon>
    </lineage>
</organism>
<name>A0A9Q1H285_HOLLE</name>
<reference evidence="2" key="1">
    <citation type="submission" date="2021-10" db="EMBL/GenBank/DDBJ databases">
        <title>Tropical sea cucumber genome reveals ecological adaptation and Cuvierian tubules defense mechanism.</title>
        <authorList>
            <person name="Chen T."/>
        </authorList>
    </citation>
    <scope>NUCLEOTIDE SEQUENCE</scope>
    <source>
        <strain evidence="2">Nanhai2018</strain>
        <tissue evidence="2">Muscle</tissue>
    </source>
</reference>
<proteinExistence type="predicted"/>
<feature type="signal peptide" evidence="1">
    <location>
        <begin position="1"/>
        <end position="35"/>
    </location>
</feature>
<dbReference type="EMBL" id="JAIZAY010000012">
    <property type="protein sequence ID" value="KAJ8032502.1"/>
    <property type="molecule type" value="Genomic_DNA"/>
</dbReference>
<evidence type="ECO:0000313" key="3">
    <source>
        <dbReference type="Proteomes" id="UP001152320"/>
    </source>
</evidence>
<dbReference type="AlphaFoldDB" id="A0A9Q1H285"/>
<evidence type="ECO:0000256" key="1">
    <source>
        <dbReference type="SAM" id="SignalP"/>
    </source>
</evidence>
<dbReference type="Proteomes" id="UP001152320">
    <property type="component" value="Chromosome 12"/>
</dbReference>
<keyword evidence="3" id="KW-1185">Reference proteome</keyword>
<protein>
    <submittedName>
        <fullName evidence="2">Uncharacterized protein</fullName>
    </submittedName>
</protein>
<sequence length="106" mass="11932">MTGFKQTFFTSSLKTSLYLLSVIFLSHLSAPKASTAGRSVAIQAFLISSYLIAAGQGQRLKTKHLLDMEELSCHKEYQTKSYQVELHAQPPARPLHRYLLSQFTLN</sequence>
<comment type="caution">
    <text evidence="2">The sequence shown here is derived from an EMBL/GenBank/DDBJ whole genome shotgun (WGS) entry which is preliminary data.</text>
</comment>